<evidence type="ECO:0000313" key="1">
    <source>
        <dbReference type="EMBL" id="KAH7835221.1"/>
    </source>
</evidence>
<accession>A0ACB7X3G1</accession>
<comment type="caution">
    <text evidence="1">The sequence shown here is derived from an EMBL/GenBank/DDBJ whole genome shotgun (WGS) entry which is preliminary data.</text>
</comment>
<dbReference type="Proteomes" id="UP000828048">
    <property type="component" value="Chromosome 2"/>
</dbReference>
<organism evidence="1 2">
    <name type="scientific">Vaccinium darrowii</name>
    <dbReference type="NCBI Taxonomy" id="229202"/>
    <lineage>
        <taxon>Eukaryota</taxon>
        <taxon>Viridiplantae</taxon>
        <taxon>Streptophyta</taxon>
        <taxon>Embryophyta</taxon>
        <taxon>Tracheophyta</taxon>
        <taxon>Spermatophyta</taxon>
        <taxon>Magnoliopsida</taxon>
        <taxon>eudicotyledons</taxon>
        <taxon>Gunneridae</taxon>
        <taxon>Pentapetalae</taxon>
        <taxon>asterids</taxon>
        <taxon>Ericales</taxon>
        <taxon>Ericaceae</taxon>
        <taxon>Vaccinioideae</taxon>
        <taxon>Vaccinieae</taxon>
        <taxon>Vaccinium</taxon>
    </lineage>
</organism>
<name>A0ACB7X3G1_9ERIC</name>
<proteinExistence type="predicted"/>
<sequence length="321" mass="35869">MDTELDSFEILSLLGQNLDSGIQPRTNQAIREVIRCLWGMNLKLVEVIRECEDAPELRKLAQKFFNDSGKTLKFCSELKNCLEKVEGRYSGIINARKLVHGSADSDRYAETMQEFKKIKTAGESDPFLELKNIFQPLSTYLLGKLQTSKKRLDKKLKTIQARRRAASIIFDVTLCAAVICSILAAAIAAPPVAAGLAAAGTIPLRSRIKSLWKNDEDAVKEQKVVVESMDKATRIGIQELDQIEVVIKELENEIEPLLSIPSVGQEVIVKIEIEKIKKKMGVFVKNVKDLEAQADMCIRNVQLAKTVVLQKLIKTSKSFNP</sequence>
<reference evidence="1 2" key="1">
    <citation type="journal article" date="2021" name="Hortic Res">
        <title>High-quality reference genome and annotation aids understanding of berry development for evergreen blueberry (Vaccinium darrowii).</title>
        <authorList>
            <person name="Yu J."/>
            <person name="Hulse-Kemp A.M."/>
            <person name="Babiker E."/>
            <person name="Staton M."/>
        </authorList>
    </citation>
    <scope>NUCLEOTIDE SEQUENCE [LARGE SCALE GENOMIC DNA]</scope>
    <source>
        <strain evidence="2">cv. NJ 8807/NJ 8810</strain>
        <tissue evidence="1">Young leaf</tissue>
    </source>
</reference>
<keyword evidence="2" id="KW-1185">Reference proteome</keyword>
<gene>
    <name evidence="1" type="ORF">Vadar_024057</name>
</gene>
<evidence type="ECO:0000313" key="2">
    <source>
        <dbReference type="Proteomes" id="UP000828048"/>
    </source>
</evidence>
<dbReference type="EMBL" id="CM037152">
    <property type="protein sequence ID" value="KAH7835221.1"/>
    <property type="molecule type" value="Genomic_DNA"/>
</dbReference>
<protein>
    <submittedName>
        <fullName evidence="1">Uncharacterized protein</fullName>
    </submittedName>
</protein>